<evidence type="ECO:0000256" key="3">
    <source>
        <dbReference type="ARBA" id="ARBA00022989"/>
    </source>
</evidence>
<accession>A0A9J9QE49</accession>
<feature type="transmembrane region" description="Helical" evidence="5">
    <location>
        <begin position="234"/>
        <end position="255"/>
    </location>
</feature>
<dbReference type="GO" id="GO:0005385">
    <property type="term" value="F:zinc ion transmembrane transporter activity"/>
    <property type="evidence" value="ECO:0007669"/>
    <property type="project" value="TreeGrafter"/>
</dbReference>
<name>A0A9J9QE49_ACIET</name>
<gene>
    <name evidence="6" type="ordered locus">Dtpsy_1804</name>
</gene>
<feature type="transmembrane region" description="Helical" evidence="5">
    <location>
        <begin position="62"/>
        <end position="79"/>
    </location>
</feature>
<reference evidence="6 7" key="1">
    <citation type="journal article" date="2010" name="J. Bacteriol.">
        <title>Completed genome sequence of the anaerobic iron-oxidizing bacterium Acidovorax ebreus strain TPSY.</title>
        <authorList>
            <person name="Byrne-Bailey K.G."/>
            <person name="Weber K.A."/>
            <person name="Chair A.H."/>
            <person name="Bose S."/>
            <person name="Knox T."/>
            <person name="Spanbauer T.L."/>
            <person name="Chertkov O."/>
            <person name="Coates J.D."/>
        </authorList>
    </citation>
    <scope>NUCLEOTIDE SEQUENCE [LARGE SCALE GENOMIC DNA]</scope>
    <source>
        <strain evidence="6 7">TPSY</strain>
    </source>
</reference>
<keyword evidence="2 5" id="KW-0812">Transmembrane</keyword>
<feature type="transmembrane region" description="Helical" evidence="5">
    <location>
        <begin position="173"/>
        <end position="195"/>
    </location>
</feature>
<dbReference type="AlphaFoldDB" id="A0A9J9QE49"/>
<dbReference type="KEGG" id="dia:Dtpsy_1804"/>
<comment type="subcellular location">
    <subcellularLocation>
        <location evidence="1">Membrane</location>
        <topology evidence="1">Multi-pass membrane protein</topology>
    </subcellularLocation>
</comment>
<feature type="transmembrane region" description="Helical" evidence="5">
    <location>
        <begin position="6"/>
        <end position="23"/>
    </location>
</feature>
<dbReference type="Pfam" id="PF02535">
    <property type="entry name" value="Zip"/>
    <property type="match status" value="1"/>
</dbReference>
<feature type="transmembrane region" description="Helical" evidence="5">
    <location>
        <begin position="35"/>
        <end position="56"/>
    </location>
</feature>
<keyword evidence="3 5" id="KW-1133">Transmembrane helix</keyword>
<protein>
    <submittedName>
        <fullName evidence="6">Zinc/iron permease</fullName>
    </submittedName>
</protein>
<evidence type="ECO:0000256" key="4">
    <source>
        <dbReference type="ARBA" id="ARBA00023136"/>
    </source>
</evidence>
<proteinExistence type="predicted"/>
<keyword evidence="7" id="KW-1185">Reference proteome</keyword>
<dbReference type="RefSeq" id="WP_015913331.1">
    <property type="nucleotide sequence ID" value="NC_011992.1"/>
</dbReference>
<dbReference type="Proteomes" id="UP000000450">
    <property type="component" value="Chromosome"/>
</dbReference>
<evidence type="ECO:0000256" key="1">
    <source>
        <dbReference type="ARBA" id="ARBA00004141"/>
    </source>
</evidence>
<dbReference type="GO" id="GO:0016020">
    <property type="term" value="C:membrane"/>
    <property type="evidence" value="ECO:0007669"/>
    <property type="project" value="UniProtKB-SubCell"/>
</dbReference>
<dbReference type="PANTHER" id="PTHR16950">
    <property type="entry name" value="ZINC TRANSPORTER SLC39A7 HISTIDINE-RICH MEMBRANE PROTEIN KE4"/>
    <property type="match status" value="1"/>
</dbReference>
<dbReference type="GO" id="GO:0006882">
    <property type="term" value="P:intracellular zinc ion homeostasis"/>
    <property type="evidence" value="ECO:0007669"/>
    <property type="project" value="TreeGrafter"/>
</dbReference>
<feature type="transmembrane region" description="Helical" evidence="5">
    <location>
        <begin position="201"/>
        <end position="222"/>
    </location>
</feature>
<evidence type="ECO:0000313" key="7">
    <source>
        <dbReference type="Proteomes" id="UP000000450"/>
    </source>
</evidence>
<dbReference type="InterPro" id="IPR003689">
    <property type="entry name" value="ZIP"/>
</dbReference>
<evidence type="ECO:0000313" key="6">
    <source>
        <dbReference type="EMBL" id="ACM33261.1"/>
    </source>
</evidence>
<organism evidence="6 7">
    <name type="scientific">Acidovorax ebreus (strain TPSY)</name>
    <name type="common">Diaphorobacter sp. (strain TPSY)</name>
    <dbReference type="NCBI Taxonomy" id="535289"/>
    <lineage>
        <taxon>Bacteria</taxon>
        <taxon>Pseudomonadati</taxon>
        <taxon>Pseudomonadota</taxon>
        <taxon>Betaproteobacteria</taxon>
        <taxon>Burkholderiales</taxon>
        <taxon>Comamonadaceae</taxon>
        <taxon>Diaphorobacter</taxon>
    </lineage>
</organism>
<sequence length="260" mass="27537">MLIQIVAGTLLAGVASVWLAWVLSKSFLSRYPQHMLSLAAGALLATAFINLMPEAFESEYSVHSLFLIFFAGLLVVIVLDKAEVWHHAHEHGQAGEQCGHQHAHHAHGPTGSWSVLFGDGVHAFADGILIASAFLADWKLGVAATFAVLLHEVPHHMGDLAVVGSGSNQPRKAVLKVSLAGSMTVVGGLVGYLIVGQLGEWLPLFLVFAASSFAYVALADLIPQLNKPMGLRQTIVQMVWLLVGSLLVTAAVAVVGGHAH</sequence>
<dbReference type="EMBL" id="CP001392">
    <property type="protein sequence ID" value="ACM33261.1"/>
    <property type="molecule type" value="Genomic_DNA"/>
</dbReference>
<evidence type="ECO:0000256" key="5">
    <source>
        <dbReference type="SAM" id="Phobius"/>
    </source>
</evidence>
<dbReference type="PANTHER" id="PTHR16950:SF16">
    <property type="entry name" value="ZINC TRANSPORTER ZIP13"/>
    <property type="match status" value="1"/>
</dbReference>
<keyword evidence="4 5" id="KW-0472">Membrane</keyword>
<evidence type="ECO:0000256" key="2">
    <source>
        <dbReference type="ARBA" id="ARBA00022692"/>
    </source>
</evidence>